<dbReference type="Proteomes" id="UP000516052">
    <property type="component" value="Chromosome"/>
</dbReference>
<keyword evidence="1" id="KW-0812">Transmembrane</keyword>
<evidence type="ECO:0000313" key="3">
    <source>
        <dbReference type="EMBL" id="QNP71866.1"/>
    </source>
</evidence>
<feature type="transmembrane region" description="Helical" evidence="1">
    <location>
        <begin position="41"/>
        <end position="59"/>
    </location>
</feature>
<keyword evidence="4" id="KW-1185">Reference proteome</keyword>
<gene>
    <name evidence="3" type="ORF">IAG44_22260</name>
</gene>
<proteinExistence type="predicted"/>
<organism evidence="3 4">
    <name type="scientific">Streptomyces roseirectus</name>
    <dbReference type="NCBI Taxonomy" id="2768066"/>
    <lineage>
        <taxon>Bacteria</taxon>
        <taxon>Bacillati</taxon>
        <taxon>Actinomycetota</taxon>
        <taxon>Actinomycetes</taxon>
        <taxon>Kitasatosporales</taxon>
        <taxon>Streptomycetaceae</taxon>
        <taxon>Streptomyces</taxon>
    </lineage>
</organism>
<dbReference type="KEGG" id="sroi:IAG44_22260"/>
<name>A0A7H0IGF0_9ACTN</name>
<dbReference type="Pfam" id="PF10756">
    <property type="entry name" value="bPH_6"/>
    <property type="match status" value="1"/>
</dbReference>
<evidence type="ECO:0000259" key="2">
    <source>
        <dbReference type="Pfam" id="PF10756"/>
    </source>
</evidence>
<feature type="transmembrane region" description="Helical" evidence="1">
    <location>
        <begin position="171"/>
        <end position="191"/>
    </location>
</feature>
<feature type="transmembrane region" description="Helical" evidence="1">
    <location>
        <begin position="16"/>
        <end position="35"/>
    </location>
</feature>
<evidence type="ECO:0000313" key="4">
    <source>
        <dbReference type="Proteomes" id="UP000516052"/>
    </source>
</evidence>
<accession>A0A7H0IGF0</accession>
<feature type="transmembrane region" description="Helical" evidence="1">
    <location>
        <begin position="197"/>
        <end position="217"/>
    </location>
</feature>
<sequence length="230" mass="25180">MGSEPRIERTYRGGRALPLPDVLLLLAIAFLVAPAGDEPTLRELPYLVLGLAAGAYLLLDRFRARTTVSASGITVQGPLRTRHVPWADVQDLRIPADGFRTRWQARFPVHLYDTNGASLRLPHFDERQLASVFDELDDVVGAAGQLGLWERREPDERVARGERRRAAWTRASHGAVLALAVTIGLAVLSLLLDGPSFAIDLIVPVPLVVLAVLFLVFDRLGEARATVVQG</sequence>
<dbReference type="AlphaFoldDB" id="A0A7H0IGF0"/>
<dbReference type="EMBL" id="CP060828">
    <property type="protein sequence ID" value="QNP71866.1"/>
    <property type="molecule type" value="Genomic_DNA"/>
</dbReference>
<reference evidence="3 4" key="1">
    <citation type="submission" date="2020-08" db="EMBL/GenBank/DDBJ databases">
        <title>A novel species.</title>
        <authorList>
            <person name="Gao J."/>
        </authorList>
    </citation>
    <scope>NUCLEOTIDE SEQUENCE [LARGE SCALE GENOMIC DNA]</scope>
    <source>
        <strain evidence="3 4">CRXT-G-22</strain>
    </source>
</reference>
<protein>
    <submittedName>
        <fullName evidence="3">PH domain-containing protein</fullName>
    </submittedName>
</protein>
<feature type="domain" description="Low molecular weight protein antigen 6 PH" evidence="2">
    <location>
        <begin position="63"/>
        <end position="137"/>
    </location>
</feature>
<keyword evidence="1" id="KW-1133">Transmembrane helix</keyword>
<keyword evidence="1" id="KW-0472">Membrane</keyword>
<dbReference type="InterPro" id="IPR019692">
    <property type="entry name" value="CFP-6_PH"/>
</dbReference>
<evidence type="ECO:0000256" key="1">
    <source>
        <dbReference type="SAM" id="Phobius"/>
    </source>
</evidence>
<dbReference type="RefSeq" id="WP_187748826.1">
    <property type="nucleotide sequence ID" value="NZ_CP060828.1"/>
</dbReference>